<dbReference type="InterPro" id="IPR050103">
    <property type="entry name" value="Class-III_PLP-dep_AT"/>
</dbReference>
<gene>
    <name evidence="7" type="ORF">JOF57_005938</name>
</gene>
<name>A0ABS5A2U5_9MYCO</name>
<dbReference type="InterPro" id="IPR015424">
    <property type="entry name" value="PyrdxlP-dep_Trfase"/>
</dbReference>
<comment type="caution">
    <text evidence="7">The sequence shown here is derived from an EMBL/GenBank/DDBJ whole genome shotgun (WGS) entry which is preliminary data.</text>
</comment>
<dbReference type="Pfam" id="PF00202">
    <property type="entry name" value="Aminotran_3"/>
    <property type="match status" value="1"/>
</dbReference>
<keyword evidence="3 7" id="KW-0032">Aminotransferase</keyword>
<dbReference type="InterPro" id="IPR005814">
    <property type="entry name" value="Aminotrans_3"/>
</dbReference>
<keyword evidence="6" id="KW-0812">Transmembrane</keyword>
<evidence type="ECO:0000256" key="5">
    <source>
        <dbReference type="ARBA" id="ARBA00022898"/>
    </source>
</evidence>
<reference evidence="7 8" key="1">
    <citation type="submission" date="2021-03" db="EMBL/GenBank/DDBJ databases">
        <title>Sequencing the genomes of 1000 actinobacteria strains.</title>
        <authorList>
            <person name="Klenk H.-P."/>
        </authorList>
    </citation>
    <scope>NUCLEOTIDE SEQUENCE [LARGE SCALE GENOMIC DNA]</scope>
    <source>
        <strain evidence="7 8">DSM 46713</strain>
    </source>
</reference>
<dbReference type="Gene3D" id="3.40.640.10">
    <property type="entry name" value="Type I PLP-dependent aspartate aminotransferase-like (Major domain)"/>
    <property type="match status" value="1"/>
</dbReference>
<proteinExistence type="predicted"/>
<dbReference type="Proteomes" id="UP000694460">
    <property type="component" value="Unassembled WGS sequence"/>
</dbReference>
<keyword evidence="2" id="KW-0028">Amino-acid biosynthesis</keyword>
<keyword evidence="6" id="KW-1133">Transmembrane helix</keyword>
<dbReference type="SUPFAM" id="SSF53383">
    <property type="entry name" value="PLP-dependent transferases"/>
    <property type="match status" value="1"/>
</dbReference>
<evidence type="ECO:0000313" key="8">
    <source>
        <dbReference type="Proteomes" id="UP000694460"/>
    </source>
</evidence>
<keyword evidence="4" id="KW-0808">Transferase</keyword>
<dbReference type="InterPro" id="IPR015422">
    <property type="entry name" value="PyrdxlP-dep_Trfase_small"/>
</dbReference>
<keyword evidence="2" id="KW-0055">Arginine biosynthesis</keyword>
<evidence type="ECO:0000256" key="4">
    <source>
        <dbReference type="ARBA" id="ARBA00022679"/>
    </source>
</evidence>
<dbReference type="InterPro" id="IPR015421">
    <property type="entry name" value="PyrdxlP-dep_Trfase_major"/>
</dbReference>
<keyword evidence="6" id="KW-0472">Membrane</keyword>
<feature type="transmembrane region" description="Helical" evidence="6">
    <location>
        <begin position="28"/>
        <end position="46"/>
    </location>
</feature>
<dbReference type="PANTHER" id="PTHR11986:SF79">
    <property type="entry name" value="ACETYLORNITHINE AMINOTRANSFERASE, MITOCHONDRIAL"/>
    <property type="match status" value="1"/>
</dbReference>
<dbReference type="GO" id="GO:0008483">
    <property type="term" value="F:transaminase activity"/>
    <property type="evidence" value="ECO:0007669"/>
    <property type="project" value="UniProtKB-KW"/>
</dbReference>
<dbReference type="EMBL" id="JAGIOP010000002">
    <property type="protein sequence ID" value="MBP2456025.1"/>
    <property type="molecule type" value="Genomic_DNA"/>
</dbReference>
<keyword evidence="8" id="KW-1185">Reference proteome</keyword>
<evidence type="ECO:0000313" key="7">
    <source>
        <dbReference type="EMBL" id="MBP2456025.1"/>
    </source>
</evidence>
<organism evidence="7 8">
    <name type="scientific">Mycolicibacterium lutetiense</name>
    <dbReference type="NCBI Taxonomy" id="1641992"/>
    <lineage>
        <taxon>Bacteria</taxon>
        <taxon>Bacillati</taxon>
        <taxon>Actinomycetota</taxon>
        <taxon>Actinomycetes</taxon>
        <taxon>Mycobacteriales</taxon>
        <taxon>Mycobacteriaceae</taxon>
        <taxon>Mycolicibacterium</taxon>
    </lineage>
</organism>
<protein>
    <submittedName>
        <fullName evidence="7">Acetylornithine/succinyldiaminopimelate/putresci ne aminotransferase</fullName>
    </submittedName>
</protein>
<sequence>MDYQRYTAAGEATIATIRDLNRRKRPNILFAGLAITIECAQVGYLLDALHGPQADRVTYFGNSLEEAVSGAIRLVRQSSKVDDFRSPDSWILVVDHDGRLRDYFDPLAEGGERALARHLSFVPTAAAALAALTDRQWSAVLVLADGGEDLDELLAAAADRRIMRIVCDTRPLPPAGEWQPGRTGADVYVYGENLTDNQVPFGCYVMTPDAYRVWNNPVDAMAQTSTFAASATALTLVVNTLRDKGSVTAHQERVLTAIENDRKTRNEYFRRYVNPSAADMMEAFGLDFDFDRADGMEISLRDGRSLLDCACGTGANLRGHNLPDLDEALAAHQPDTDYVGELAEFLCERSGFDEVFPAVSGATSVENALVLARLALPDRPRIVTFSGNFSGKTITTLNVSRYGPQRSASIPGAFEPYYSDVVFVDPFSPTAARDLRSALDDPQAGLFWAELIQGTTCEIIPPELLRIVAEVKAARGFIVGVDEVLTGVWRSADTFLYHEGVLPGVVDIVTLAKPLSDMIIPVAATLARADVVADAEVTNTAAVQRLRSRYRNNLGAHIAVNALRAVDNPASHEQRRTERETLLRGLQALTATSPLIRSVEGAGAHVRIDIDRRYFPFRENTVLSEMIDQSIEDLILRRCGVILGRGRFFPPIFPPAGAMADVVERLQRGFDGFTVATVYANLLRNIAAFASFGIRRQVGALVERFAQLGKGGEVSVGDSVEVRNDLRARDQADVQLILDARDTDKDRATVEQ</sequence>
<comment type="cofactor">
    <cofactor evidence="1">
        <name>pyridoxal 5'-phosphate</name>
        <dbReference type="ChEBI" id="CHEBI:597326"/>
    </cofactor>
</comment>
<keyword evidence="5" id="KW-0663">Pyridoxal phosphate</keyword>
<evidence type="ECO:0000256" key="6">
    <source>
        <dbReference type="SAM" id="Phobius"/>
    </source>
</evidence>
<dbReference type="Gene3D" id="3.90.1150.10">
    <property type="entry name" value="Aspartate Aminotransferase, domain 1"/>
    <property type="match status" value="1"/>
</dbReference>
<accession>A0ABS5A2U5</accession>
<evidence type="ECO:0000256" key="3">
    <source>
        <dbReference type="ARBA" id="ARBA00022576"/>
    </source>
</evidence>
<evidence type="ECO:0000256" key="2">
    <source>
        <dbReference type="ARBA" id="ARBA00022571"/>
    </source>
</evidence>
<evidence type="ECO:0000256" key="1">
    <source>
        <dbReference type="ARBA" id="ARBA00001933"/>
    </source>
</evidence>
<dbReference type="PANTHER" id="PTHR11986">
    <property type="entry name" value="AMINOTRANSFERASE CLASS III"/>
    <property type="match status" value="1"/>
</dbReference>